<gene>
    <name evidence="1" type="ORF">PFY00_17860</name>
</gene>
<reference evidence="1 2" key="1">
    <citation type="submission" date="2023-01" db="EMBL/GenBank/DDBJ databases">
        <title>Thalassococcus onchidii sp. nov., isolated from a marine invertebrate from the South China Sea.</title>
        <authorList>
            <person name="Xu S."/>
            <person name="Liu Z."/>
            <person name="Xu Y."/>
        </authorList>
    </citation>
    <scope>NUCLEOTIDE SEQUENCE [LARGE SCALE GENOMIC DNA]</scope>
    <source>
        <strain evidence="1 2">KCTC 32084</strain>
    </source>
</reference>
<comment type="caution">
    <text evidence="1">The sequence shown here is derived from an EMBL/GenBank/DDBJ whole genome shotgun (WGS) entry which is preliminary data.</text>
</comment>
<dbReference type="Proteomes" id="UP001210720">
    <property type="component" value="Unassembled WGS sequence"/>
</dbReference>
<protein>
    <submittedName>
        <fullName evidence="1">DUF5333 family protein</fullName>
    </submittedName>
</protein>
<proteinExistence type="predicted"/>
<dbReference type="EMBL" id="JAQIOY010000010">
    <property type="protein sequence ID" value="MDA7426605.1"/>
    <property type="molecule type" value="Genomic_DNA"/>
</dbReference>
<evidence type="ECO:0000313" key="2">
    <source>
        <dbReference type="Proteomes" id="UP001210720"/>
    </source>
</evidence>
<dbReference type="Pfam" id="PF17267">
    <property type="entry name" value="DUF5333"/>
    <property type="match status" value="1"/>
</dbReference>
<keyword evidence="2" id="KW-1185">Reference proteome</keyword>
<organism evidence="1 2">
    <name type="scientific">Thalassococcus lentus</name>
    <dbReference type="NCBI Taxonomy" id="1210524"/>
    <lineage>
        <taxon>Bacteria</taxon>
        <taxon>Pseudomonadati</taxon>
        <taxon>Pseudomonadota</taxon>
        <taxon>Alphaproteobacteria</taxon>
        <taxon>Rhodobacterales</taxon>
        <taxon>Roseobacteraceae</taxon>
        <taxon>Thalassococcus</taxon>
    </lineage>
</organism>
<dbReference type="InterPro" id="IPR020349">
    <property type="entry name" value="Uncharacterised_14.7kDa"/>
</dbReference>
<accession>A0ABT4XXP0</accession>
<evidence type="ECO:0000313" key="1">
    <source>
        <dbReference type="EMBL" id="MDA7426605.1"/>
    </source>
</evidence>
<sequence>MFQEHMAFMLADNCGDLEKHHPGIDRHRSSAYAAMSDRGHHARDLQNKFSPIAPERYQPLQEEFLRKYGLSAASPITRFCDAGHSEITQRTPIGRMLRVPDNASS</sequence>
<name>A0ABT4XXP0_9RHOB</name>
<dbReference type="RefSeq" id="WP_271433961.1">
    <property type="nucleotide sequence ID" value="NZ_JAQIOY010000010.1"/>
</dbReference>